<dbReference type="AlphaFoldDB" id="A0A9N9PRC8"/>
<evidence type="ECO:0000256" key="1">
    <source>
        <dbReference type="ARBA" id="ARBA00009176"/>
    </source>
</evidence>
<keyword evidence="3" id="KW-0326">Glycosidase</keyword>
<protein>
    <recommendedName>
        <fullName evidence="4">Inosine/uridine-preferring nucleoside hydrolase domain-containing protein</fullName>
    </recommendedName>
</protein>
<comment type="caution">
    <text evidence="5">The sequence shown here is derived from an EMBL/GenBank/DDBJ whole genome shotgun (WGS) entry which is preliminary data.</text>
</comment>
<reference evidence="5" key="1">
    <citation type="submission" date="2021-07" db="EMBL/GenBank/DDBJ databases">
        <authorList>
            <person name="Durling M."/>
        </authorList>
    </citation>
    <scope>NUCLEOTIDE SEQUENCE</scope>
</reference>
<organism evidence="5 6">
    <name type="scientific">Hymenoscyphus fraxineus</name>
    <dbReference type="NCBI Taxonomy" id="746836"/>
    <lineage>
        <taxon>Eukaryota</taxon>
        <taxon>Fungi</taxon>
        <taxon>Dikarya</taxon>
        <taxon>Ascomycota</taxon>
        <taxon>Pezizomycotina</taxon>
        <taxon>Leotiomycetes</taxon>
        <taxon>Helotiales</taxon>
        <taxon>Helotiaceae</taxon>
        <taxon>Hymenoscyphus</taxon>
    </lineage>
</organism>
<sequence>MATLDPIPVWLDCDPGHDDAFAILLCAHHPSINFLGITTVHGNSSLSHTTKNALSLVTAIGRPDIPIYAGAAKSLTRPAVHAPDIHGKSGLDGTSLLPIPTISPIEDDAIKAMAKALLATPPQSAWLIATGACTNVAQLFSAHPDVAPHLKGLSIMGGAIGDGFTSAPMGRVSGAAKDRIGNWSEWAEFNILIDPEAADQIFTNPAINKKTILIPLDVTHLVLATKDVLELLSWGKEGKSEQTDGKVKAKTTLRTMLVELLTFFANRYAEHFRLTAGPPLHDPLAVAAIFDGIPGLEIPFHDFVDRGTGIEEGLGSGVGGKKRRRERYSVHVVTEGSHEDAQNGAETGRTIVKLLDEGEEGVKIPRGLDVGKFWAVLEDCLERADEVVGEEGGV</sequence>
<dbReference type="InterPro" id="IPR036452">
    <property type="entry name" value="Ribo_hydro-like"/>
</dbReference>
<dbReference type="SUPFAM" id="SSF53590">
    <property type="entry name" value="Nucleoside hydrolase"/>
    <property type="match status" value="1"/>
</dbReference>
<dbReference type="Pfam" id="PF01156">
    <property type="entry name" value="IU_nuc_hydro"/>
    <property type="match status" value="1"/>
</dbReference>
<comment type="similarity">
    <text evidence="1">Belongs to the IUNH family.</text>
</comment>
<evidence type="ECO:0000256" key="3">
    <source>
        <dbReference type="ARBA" id="ARBA00023295"/>
    </source>
</evidence>
<dbReference type="InterPro" id="IPR001910">
    <property type="entry name" value="Inosine/uridine_hydrolase_dom"/>
</dbReference>
<dbReference type="GO" id="GO:0005829">
    <property type="term" value="C:cytosol"/>
    <property type="evidence" value="ECO:0007669"/>
    <property type="project" value="TreeGrafter"/>
</dbReference>
<keyword evidence="2" id="KW-0378">Hydrolase</keyword>
<evidence type="ECO:0000313" key="6">
    <source>
        <dbReference type="Proteomes" id="UP000696280"/>
    </source>
</evidence>
<evidence type="ECO:0000256" key="2">
    <source>
        <dbReference type="ARBA" id="ARBA00022801"/>
    </source>
</evidence>
<dbReference type="Proteomes" id="UP000696280">
    <property type="component" value="Unassembled WGS sequence"/>
</dbReference>
<feature type="domain" description="Inosine/uridine-preferring nucleoside hydrolase" evidence="4">
    <location>
        <begin position="9"/>
        <end position="375"/>
    </location>
</feature>
<dbReference type="InterPro" id="IPR023186">
    <property type="entry name" value="IUNH"/>
</dbReference>
<dbReference type="PANTHER" id="PTHR12304:SF4">
    <property type="entry name" value="URIDINE NUCLEOSIDASE"/>
    <property type="match status" value="1"/>
</dbReference>
<accession>A0A9N9PRC8</accession>
<evidence type="ECO:0000259" key="4">
    <source>
        <dbReference type="Pfam" id="PF01156"/>
    </source>
</evidence>
<name>A0A9N9PRC8_9HELO</name>
<evidence type="ECO:0000313" key="5">
    <source>
        <dbReference type="EMBL" id="CAG8956766.1"/>
    </source>
</evidence>
<dbReference type="Gene3D" id="3.90.245.10">
    <property type="entry name" value="Ribonucleoside hydrolase-like"/>
    <property type="match status" value="1"/>
</dbReference>
<dbReference type="PANTHER" id="PTHR12304">
    <property type="entry name" value="INOSINE-URIDINE PREFERRING NUCLEOSIDE HYDROLASE"/>
    <property type="match status" value="1"/>
</dbReference>
<dbReference type="GO" id="GO:0006152">
    <property type="term" value="P:purine nucleoside catabolic process"/>
    <property type="evidence" value="ECO:0007669"/>
    <property type="project" value="TreeGrafter"/>
</dbReference>
<dbReference type="OrthoDB" id="432381at2759"/>
<dbReference type="EMBL" id="CAJVRL010000073">
    <property type="protein sequence ID" value="CAG8956766.1"/>
    <property type="molecule type" value="Genomic_DNA"/>
</dbReference>
<dbReference type="CDD" id="cd02651">
    <property type="entry name" value="nuc_hydro_IU_UC_XIUA"/>
    <property type="match status" value="1"/>
</dbReference>
<keyword evidence="6" id="KW-1185">Reference proteome</keyword>
<proteinExistence type="inferred from homology"/>
<gene>
    <name evidence="5" type="ORF">HYFRA_00011155</name>
</gene>
<dbReference type="GO" id="GO:0008477">
    <property type="term" value="F:purine nucleosidase activity"/>
    <property type="evidence" value="ECO:0007669"/>
    <property type="project" value="TreeGrafter"/>
</dbReference>